<proteinExistence type="predicted"/>
<evidence type="ECO:0000313" key="2">
    <source>
        <dbReference type="EMBL" id="AJC49509.1"/>
    </source>
</evidence>
<evidence type="ECO:0000256" key="1">
    <source>
        <dbReference type="SAM" id="MobiDB-lite"/>
    </source>
</evidence>
<dbReference type="AlphaFoldDB" id="A0A0A8E6C2"/>
<accession>A0A0A8E6C2</accession>
<dbReference type="Proteomes" id="UP000031104">
    <property type="component" value="Chromosome"/>
</dbReference>
<sequence length="68" mass="7360">MIFCLFTFILISCSNSQGDSLGYVSPPPTQRDMYSNEAGPLQQPGGVAAEIESEQGNPSDDSDLTIRY</sequence>
<keyword evidence="3" id="KW-1185">Reference proteome</keyword>
<name>A0A0A8E6C2_9GAMM</name>
<dbReference type="KEGG" id="fgu:SD28_00210"/>
<gene>
    <name evidence="2" type="ORF">SD28_00210</name>
</gene>
<organism evidence="2 3">
    <name type="scientific">Allofrancisella guangzhouensis</name>
    <dbReference type="NCBI Taxonomy" id="594679"/>
    <lineage>
        <taxon>Bacteria</taxon>
        <taxon>Pseudomonadati</taxon>
        <taxon>Pseudomonadota</taxon>
        <taxon>Gammaproteobacteria</taxon>
        <taxon>Thiotrichales</taxon>
        <taxon>Francisellaceae</taxon>
        <taxon>Allofrancisella</taxon>
    </lineage>
</organism>
<dbReference type="EMBL" id="CP010427">
    <property type="protein sequence ID" value="AJC49509.1"/>
    <property type="molecule type" value="Genomic_DNA"/>
</dbReference>
<feature type="region of interest" description="Disordered" evidence="1">
    <location>
        <begin position="16"/>
        <end position="68"/>
    </location>
</feature>
<dbReference type="HOGENOM" id="CLU_2682425_0_0_6"/>
<evidence type="ECO:0000313" key="3">
    <source>
        <dbReference type="Proteomes" id="UP000031104"/>
    </source>
</evidence>
<dbReference type="STRING" id="594679.SD28_00210"/>
<reference evidence="2 3" key="1">
    <citation type="submission" date="2014-12" db="EMBL/GenBank/DDBJ databases">
        <title>Complete genome sequence of Francisella guanzhouensis strain 08HL01032 isolated from air-conditioning system in China.</title>
        <authorList>
            <person name="Svensson D."/>
            <person name="Ohrman C."/>
            <person name="Backman S."/>
            <person name="Karlsson E."/>
            <person name="Nilsson E."/>
            <person name="Bystrom M."/>
            <person name="Larkeryd A."/>
            <person name="Stenberg P."/>
            <person name="Scholtz H.C."/>
            <person name="Forsman M."/>
            <person name="Sjodin A."/>
        </authorList>
    </citation>
    <scope>NUCLEOTIDE SEQUENCE [LARGE SCALE GENOMIC DNA]</scope>
    <source>
        <strain evidence="2 3">08HL01032</strain>
    </source>
</reference>
<protein>
    <submittedName>
        <fullName evidence="2">Uncharacterized protein</fullName>
    </submittedName>
</protein>